<sequence>MDSLERISRIDRSLLSGEHYLSTLLEQAYLTEVLTAPQIEAVQMACLSVLARQTQLYNGMESSSVRVEDAEEILESVLFTIGVCLKEYGNAEDAALALIREGAEALFARGGKRIDRMLKTTKLFHAGLVRRLMETPNVFYRSTVEDGINGFFQLYRPQFGAQQIHITADYPLLHPVADLAGIEFIREYIERVDCENQFCTCFSPVTIHALLCGLPVDYRELPLNLCGPVLTAALGSVLCGKNFYSLRLSAEDLADLKEKLNGRGKSELLPLLQAAFEKMSLALSLRRRTEEYLAAALPGIAAEIENAVRTDTLSGILLMTRLPRDGYRPV</sequence>
<name>A0A928Q3B6_9FIRM</name>
<dbReference type="InterPro" id="IPR045751">
    <property type="entry name" value="DUF6179"/>
</dbReference>
<proteinExistence type="predicted"/>
<accession>A0A928Q3B6</accession>
<organism evidence="1 2">
    <name type="scientific">Faecalispora sporosphaeroides</name>
    <dbReference type="NCBI Taxonomy" id="1549"/>
    <lineage>
        <taxon>Bacteria</taxon>
        <taxon>Bacillati</taxon>
        <taxon>Bacillota</taxon>
        <taxon>Clostridia</taxon>
        <taxon>Eubacteriales</taxon>
        <taxon>Oscillospiraceae</taxon>
        <taxon>Faecalispora</taxon>
    </lineage>
</organism>
<evidence type="ECO:0000313" key="2">
    <source>
        <dbReference type="Proteomes" id="UP000754750"/>
    </source>
</evidence>
<dbReference type="EMBL" id="SVNY01000004">
    <property type="protein sequence ID" value="MBE6833818.1"/>
    <property type="molecule type" value="Genomic_DNA"/>
</dbReference>
<dbReference type="RefSeq" id="WP_020073524.1">
    <property type="nucleotide sequence ID" value="NZ_SVNY01000004.1"/>
</dbReference>
<protein>
    <submittedName>
        <fullName evidence="1">Uncharacterized protein</fullName>
    </submittedName>
</protein>
<dbReference type="AlphaFoldDB" id="A0A928Q3B6"/>
<comment type="caution">
    <text evidence="1">The sequence shown here is derived from an EMBL/GenBank/DDBJ whole genome shotgun (WGS) entry which is preliminary data.</text>
</comment>
<gene>
    <name evidence="1" type="ORF">E7512_09600</name>
</gene>
<evidence type="ECO:0000313" key="1">
    <source>
        <dbReference type="EMBL" id="MBE6833818.1"/>
    </source>
</evidence>
<reference evidence="1" key="1">
    <citation type="submission" date="2019-04" db="EMBL/GenBank/DDBJ databases">
        <title>Evolution of Biomass-Degrading Anaerobic Consortia Revealed by Metagenomics.</title>
        <authorList>
            <person name="Peng X."/>
        </authorList>
    </citation>
    <scope>NUCLEOTIDE SEQUENCE</scope>
    <source>
        <strain evidence="1">SIG551</strain>
    </source>
</reference>
<dbReference type="Proteomes" id="UP000754750">
    <property type="component" value="Unassembled WGS sequence"/>
</dbReference>
<dbReference type="Pfam" id="PF19677">
    <property type="entry name" value="DUF6179"/>
    <property type="match status" value="1"/>
</dbReference>